<dbReference type="Proteomes" id="UP000552700">
    <property type="component" value="Unassembled WGS sequence"/>
</dbReference>
<protein>
    <submittedName>
        <fullName evidence="2">3-isopropylmalate/(R)-2-methylmalate dehydratase small subunit</fullName>
        <ecNumber evidence="2">4.2.1.33</ecNumber>
        <ecNumber evidence="2">4.2.1.35</ecNumber>
    </submittedName>
</protein>
<dbReference type="EMBL" id="JACIJP010000006">
    <property type="protein sequence ID" value="MBB6125335.1"/>
    <property type="molecule type" value="Genomic_DNA"/>
</dbReference>
<evidence type="ECO:0000313" key="2">
    <source>
        <dbReference type="EMBL" id="MBB6125335.1"/>
    </source>
</evidence>
<gene>
    <name evidence="2" type="ORF">FHS92_003096</name>
</gene>
<reference evidence="2 3" key="1">
    <citation type="submission" date="2020-08" db="EMBL/GenBank/DDBJ databases">
        <title>Genomic Encyclopedia of Type Strains, Phase IV (KMG-IV): sequencing the most valuable type-strain genomes for metagenomic binning, comparative biology and taxonomic classification.</title>
        <authorList>
            <person name="Goeker M."/>
        </authorList>
    </citation>
    <scope>NUCLEOTIDE SEQUENCE [LARGE SCALE GENOMIC DNA]</scope>
    <source>
        <strain evidence="2 3">DSM 102255</strain>
    </source>
</reference>
<dbReference type="RefSeq" id="WP_184081630.1">
    <property type="nucleotide sequence ID" value="NZ_JACIJP010000006.1"/>
</dbReference>
<dbReference type="PANTHER" id="PTHR43345">
    <property type="entry name" value="3-ISOPROPYLMALATE DEHYDRATASE SMALL SUBUNIT 2-RELATED-RELATED"/>
    <property type="match status" value="1"/>
</dbReference>
<organism evidence="2 3">
    <name type="scientific">Sphingobium subterraneum</name>
    <dbReference type="NCBI Taxonomy" id="627688"/>
    <lineage>
        <taxon>Bacteria</taxon>
        <taxon>Pseudomonadati</taxon>
        <taxon>Pseudomonadota</taxon>
        <taxon>Alphaproteobacteria</taxon>
        <taxon>Sphingomonadales</taxon>
        <taxon>Sphingomonadaceae</taxon>
        <taxon>Sphingobium</taxon>
    </lineage>
</organism>
<evidence type="ECO:0000313" key="3">
    <source>
        <dbReference type="Proteomes" id="UP000552700"/>
    </source>
</evidence>
<dbReference type="GO" id="GO:0047508">
    <property type="term" value="F:(R)-2-methylmalate dehydratase activity"/>
    <property type="evidence" value="ECO:0007669"/>
    <property type="project" value="UniProtKB-EC"/>
</dbReference>
<name>A0A841JA06_9SPHN</name>
<dbReference type="SUPFAM" id="SSF52016">
    <property type="entry name" value="LeuD/IlvD-like"/>
    <property type="match status" value="1"/>
</dbReference>
<accession>A0A841JA06</accession>
<dbReference type="InterPro" id="IPR015928">
    <property type="entry name" value="Aconitase/3IPM_dehydase_swvl"/>
</dbReference>
<dbReference type="GO" id="GO:0003861">
    <property type="term" value="F:3-isopropylmalate dehydratase activity"/>
    <property type="evidence" value="ECO:0007669"/>
    <property type="project" value="UniProtKB-EC"/>
</dbReference>
<keyword evidence="3" id="KW-1185">Reference proteome</keyword>
<sequence length="168" mass="18164">MKLQGKSWKFGNGLGATDLVSSDYDKLGMTHDWDGCAQHLLEKVDPGFLGKMRRGDILIAGTRLGAGHAHYYMTAIMGCKHAGISGILCESVNTLFQRAAIDAGYPVWPLPGISDFVRDGDELEIDLATGMATNKTTGEIKQFTPIPELIRDILNAGNSLNWALTLAV</sequence>
<comment type="caution">
    <text evidence="2">The sequence shown here is derived from an EMBL/GenBank/DDBJ whole genome shotgun (WGS) entry which is preliminary data.</text>
</comment>
<dbReference type="InterPro" id="IPR050075">
    <property type="entry name" value="LeuD"/>
</dbReference>
<evidence type="ECO:0000256" key="1">
    <source>
        <dbReference type="ARBA" id="ARBA00023239"/>
    </source>
</evidence>
<dbReference type="EC" id="4.2.1.35" evidence="2"/>
<keyword evidence="1 2" id="KW-0456">Lyase</keyword>
<dbReference type="PANTHER" id="PTHR43345:SF2">
    <property type="entry name" value="3-ISOPROPYLMALATE DEHYDRATASE SMALL SUBUNIT 1"/>
    <property type="match status" value="1"/>
</dbReference>
<proteinExistence type="predicted"/>
<dbReference type="AlphaFoldDB" id="A0A841JA06"/>
<dbReference type="Gene3D" id="3.20.19.10">
    <property type="entry name" value="Aconitase, domain 4"/>
    <property type="match status" value="1"/>
</dbReference>
<dbReference type="EC" id="4.2.1.33" evidence="2"/>